<dbReference type="AlphaFoldDB" id="A0ABD5J0C9"/>
<reference evidence="1 2" key="1">
    <citation type="submission" date="2023-03" db="EMBL/GenBank/DDBJ databases">
        <title>Bacillus Genome Sequencing.</title>
        <authorList>
            <person name="Dunlap C."/>
        </authorList>
    </citation>
    <scope>NUCLEOTIDE SEQUENCE [LARGE SCALE GENOMIC DNA]</scope>
    <source>
        <strain evidence="1 2">NRS-38</strain>
    </source>
</reference>
<proteinExistence type="predicted"/>
<accession>A0ABD5J0C9</accession>
<dbReference type="EMBL" id="JARTLI010000054">
    <property type="protein sequence ID" value="MED5053687.1"/>
    <property type="molecule type" value="Genomic_DNA"/>
</dbReference>
<comment type="caution">
    <text evidence="1">The sequence shown here is derived from an EMBL/GenBank/DDBJ whole genome shotgun (WGS) entry which is preliminary data.</text>
</comment>
<evidence type="ECO:0000313" key="1">
    <source>
        <dbReference type="EMBL" id="MED5053687.1"/>
    </source>
</evidence>
<dbReference type="Proteomes" id="UP001339962">
    <property type="component" value="Unassembled WGS sequence"/>
</dbReference>
<sequence length="40" mass="4746">MKLRRETVEKEGVYVAFWVNEEGYQEILDFFVGGQKSSYL</sequence>
<protein>
    <submittedName>
        <fullName evidence="1">Uncharacterized protein</fullName>
    </submittedName>
</protein>
<dbReference type="RefSeq" id="WP_183187254.1">
    <property type="nucleotide sequence ID" value="NZ_JBHLFH010000038.1"/>
</dbReference>
<name>A0ABD5J0C9_9BACL</name>
<gene>
    <name evidence="1" type="ORF">P9850_18040</name>
</gene>
<evidence type="ECO:0000313" key="2">
    <source>
        <dbReference type="Proteomes" id="UP001339962"/>
    </source>
</evidence>
<organism evidence="1 2">
    <name type="scientific">Anoxybacteroides rupiense</name>
    <dbReference type="NCBI Taxonomy" id="311460"/>
    <lineage>
        <taxon>Bacteria</taxon>
        <taxon>Bacillati</taxon>
        <taxon>Bacillota</taxon>
        <taxon>Bacilli</taxon>
        <taxon>Bacillales</taxon>
        <taxon>Anoxybacillaceae</taxon>
        <taxon>Anoxybacteroides</taxon>
    </lineage>
</organism>